<keyword evidence="2" id="KW-1185">Reference proteome</keyword>
<dbReference type="KEGG" id="cvn:111110511"/>
<evidence type="ECO:0000256" key="1">
    <source>
        <dbReference type="SAM" id="SignalP"/>
    </source>
</evidence>
<protein>
    <submittedName>
        <fullName evidence="3">Uncharacterized protein LOC111110511</fullName>
    </submittedName>
</protein>
<dbReference type="AlphaFoldDB" id="A0A8B8BIH2"/>
<dbReference type="Proteomes" id="UP000694844">
    <property type="component" value="Chromosome 8"/>
</dbReference>
<dbReference type="OrthoDB" id="6134450at2759"/>
<organism evidence="2 3">
    <name type="scientific">Crassostrea virginica</name>
    <name type="common">Eastern oyster</name>
    <dbReference type="NCBI Taxonomy" id="6565"/>
    <lineage>
        <taxon>Eukaryota</taxon>
        <taxon>Metazoa</taxon>
        <taxon>Spiralia</taxon>
        <taxon>Lophotrochozoa</taxon>
        <taxon>Mollusca</taxon>
        <taxon>Bivalvia</taxon>
        <taxon>Autobranchia</taxon>
        <taxon>Pteriomorphia</taxon>
        <taxon>Ostreida</taxon>
        <taxon>Ostreoidea</taxon>
        <taxon>Ostreidae</taxon>
        <taxon>Crassostrea</taxon>
    </lineage>
</organism>
<dbReference type="RefSeq" id="XP_022302751.1">
    <property type="nucleotide sequence ID" value="XM_022447043.1"/>
</dbReference>
<name>A0A8B8BIH2_CRAVI</name>
<keyword evidence="1" id="KW-0732">Signal</keyword>
<feature type="signal peptide" evidence="1">
    <location>
        <begin position="1"/>
        <end position="16"/>
    </location>
</feature>
<accession>A0A8B8BIH2</accession>
<gene>
    <name evidence="3" type="primary">LOC111110511</name>
</gene>
<sequence length="136" mass="14811">MRTLCILFAVVSYVIAEQVLYDQKHHRAVIVRPGEGCYEYHMNHEELTQSQNTASRPALEAKMIAALNCSPTKTEVGHHSIDHLGQDIKTACRDVPVYGFDQDATCAGSSMAPSMASSMATDMSSGMSTMPPVMTT</sequence>
<reference evidence="3" key="1">
    <citation type="submission" date="2025-08" db="UniProtKB">
        <authorList>
            <consortium name="RefSeq"/>
        </authorList>
    </citation>
    <scope>IDENTIFICATION</scope>
    <source>
        <tissue evidence="3">Whole sample</tissue>
    </source>
</reference>
<proteinExistence type="predicted"/>
<dbReference type="GeneID" id="111110511"/>
<evidence type="ECO:0000313" key="2">
    <source>
        <dbReference type="Proteomes" id="UP000694844"/>
    </source>
</evidence>
<evidence type="ECO:0000313" key="3">
    <source>
        <dbReference type="RefSeq" id="XP_022302751.1"/>
    </source>
</evidence>
<feature type="chain" id="PRO_5034213180" evidence="1">
    <location>
        <begin position="17"/>
        <end position="136"/>
    </location>
</feature>